<dbReference type="EMBL" id="CP011058">
    <property type="protein sequence ID" value="AJY74877.1"/>
    <property type="molecule type" value="Genomic_DNA"/>
</dbReference>
<dbReference type="STRING" id="1126833.VN24_10100"/>
<dbReference type="PATRIC" id="fig|1126833.4.peg.2232"/>
<organism evidence="2 3">
    <name type="scientific">Paenibacillus beijingensis</name>
    <dbReference type="NCBI Taxonomy" id="1126833"/>
    <lineage>
        <taxon>Bacteria</taxon>
        <taxon>Bacillati</taxon>
        <taxon>Bacillota</taxon>
        <taxon>Bacilli</taxon>
        <taxon>Bacillales</taxon>
        <taxon>Paenibacillaceae</taxon>
        <taxon>Paenibacillus</taxon>
    </lineage>
</organism>
<accession>A0A0D5NIR4</accession>
<evidence type="ECO:0000313" key="2">
    <source>
        <dbReference type="EMBL" id="AJY74877.1"/>
    </source>
</evidence>
<reference evidence="3" key="2">
    <citation type="submission" date="2015-03" db="EMBL/GenBank/DDBJ databases">
        <title>Genome sequence of Paenibacillus beijingensis strain DSM 24997T.</title>
        <authorList>
            <person name="Kwak Y."/>
            <person name="Shin J.-H."/>
        </authorList>
    </citation>
    <scope>NUCLEOTIDE SEQUENCE [LARGE SCALE GENOMIC DNA]</scope>
    <source>
        <strain evidence="3">DSM 24997</strain>
    </source>
</reference>
<evidence type="ECO:0000256" key="1">
    <source>
        <dbReference type="SAM" id="MobiDB-lite"/>
    </source>
</evidence>
<evidence type="ECO:0000313" key="3">
    <source>
        <dbReference type="Proteomes" id="UP000032633"/>
    </source>
</evidence>
<keyword evidence="3" id="KW-1185">Reference proteome</keyword>
<sequence length="60" mass="7050">MGEWTRFEPGDRAPNDGVYIEDGEDSFHMGIENPQKVKLQKGERFPATTNKNRKWKRMPK</sequence>
<reference evidence="2 3" key="1">
    <citation type="journal article" date="2015" name="J. Biotechnol.">
        <title>Complete genome sequence of Paenibacillus beijingensis 7188(T) (=DSM 24997(T)), a novel rhizobacterium from jujube garden soil.</title>
        <authorList>
            <person name="Kwak Y."/>
            <person name="Shin J.H."/>
        </authorList>
    </citation>
    <scope>NUCLEOTIDE SEQUENCE [LARGE SCALE GENOMIC DNA]</scope>
    <source>
        <strain evidence="2 3">DSM 24997</strain>
    </source>
</reference>
<feature type="compositionally biased region" description="Basic residues" evidence="1">
    <location>
        <begin position="51"/>
        <end position="60"/>
    </location>
</feature>
<dbReference type="RefSeq" id="WP_045670310.1">
    <property type="nucleotide sequence ID" value="NZ_CP011058.1"/>
</dbReference>
<name>A0A0D5NIR4_9BACL</name>
<dbReference type="Proteomes" id="UP000032633">
    <property type="component" value="Chromosome"/>
</dbReference>
<dbReference type="KEGG" id="pbj:VN24_10100"/>
<feature type="region of interest" description="Disordered" evidence="1">
    <location>
        <begin position="41"/>
        <end position="60"/>
    </location>
</feature>
<dbReference type="InterPro" id="IPR025549">
    <property type="entry name" value="YjzC"/>
</dbReference>
<evidence type="ECO:0008006" key="4">
    <source>
        <dbReference type="Google" id="ProtNLM"/>
    </source>
</evidence>
<proteinExistence type="predicted"/>
<dbReference type="OrthoDB" id="5244304at2"/>
<protein>
    <recommendedName>
        <fullName evidence="4">YjzC family protein</fullName>
    </recommendedName>
</protein>
<dbReference type="HOGENOM" id="CLU_191991_0_0_9"/>
<gene>
    <name evidence="2" type="ORF">VN24_10100</name>
</gene>
<dbReference type="Pfam" id="PF14168">
    <property type="entry name" value="YjzC"/>
    <property type="match status" value="1"/>
</dbReference>
<dbReference type="AlphaFoldDB" id="A0A0D5NIR4"/>